<dbReference type="STRING" id="181874.A0A409YYX8"/>
<dbReference type="OrthoDB" id="73875at2759"/>
<dbReference type="InParanoid" id="A0A409YYX8"/>
<evidence type="ECO:0000259" key="2">
    <source>
        <dbReference type="Pfam" id="PF14856"/>
    </source>
</evidence>
<dbReference type="EMBL" id="NHTK01000069">
    <property type="protein sequence ID" value="PPR08227.1"/>
    <property type="molecule type" value="Genomic_DNA"/>
</dbReference>
<dbReference type="AlphaFoldDB" id="A0A409YYX8"/>
<accession>A0A409YYX8</accession>
<evidence type="ECO:0000256" key="1">
    <source>
        <dbReference type="SAM" id="SignalP"/>
    </source>
</evidence>
<gene>
    <name evidence="3" type="ORF">CVT24_001242</name>
</gene>
<evidence type="ECO:0000313" key="3">
    <source>
        <dbReference type="EMBL" id="PPR08227.1"/>
    </source>
</evidence>
<name>A0A409YYX8_9AGAR</name>
<evidence type="ECO:0000313" key="4">
    <source>
        <dbReference type="Proteomes" id="UP000284842"/>
    </source>
</evidence>
<protein>
    <recommendedName>
        <fullName evidence="2">Ecp2 effector protein-like domain-containing protein</fullName>
    </recommendedName>
</protein>
<organism evidence="3 4">
    <name type="scientific">Panaeolus cyanescens</name>
    <dbReference type="NCBI Taxonomy" id="181874"/>
    <lineage>
        <taxon>Eukaryota</taxon>
        <taxon>Fungi</taxon>
        <taxon>Dikarya</taxon>
        <taxon>Basidiomycota</taxon>
        <taxon>Agaricomycotina</taxon>
        <taxon>Agaricomycetes</taxon>
        <taxon>Agaricomycetidae</taxon>
        <taxon>Agaricales</taxon>
        <taxon>Agaricineae</taxon>
        <taxon>Galeropsidaceae</taxon>
        <taxon>Panaeolus</taxon>
    </lineage>
</organism>
<sequence length="155" mass="16923">MFKLTATALFVASVLVGTHAAPAAIDNRSPVETFETLVKRTNHCYDSSFENRWRASAPLVNDCRILASNIAGDGDWTQSTASGQRQIASFGTCHFGVEGAETLLVSYRVGNQDVIDLINDSINRFQQDGRVAARGVMPCDQITPGTVRILWGIYE</sequence>
<feature type="domain" description="Ecp2 effector protein-like" evidence="2">
    <location>
        <begin position="43"/>
        <end position="139"/>
    </location>
</feature>
<comment type="caution">
    <text evidence="3">The sequence shown here is derived from an EMBL/GenBank/DDBJ whole genome shotgun (WGS) entry which is preliminary data.</text>
</comment>
<reference evidence="3 4" key="1">
    <citation type="journal article" date="2018" name="Evol. Lett.">
        <title>Horizontal gene cluster transfer increased hallucinogenic mushroom diversity.</title>
        <authorList>
            <person name="Reynolds H.T."/>
            <person name="Vijayakumar V."/>
            <person name="Gluck-Thaler E."/>
            <person name="Korotkin H.B."/>
            <person name="Matheny P.B."/>
            <person name="Slot J.C."/>
        </authorList>
    </citation>
    <scope>NUCLEOTIDE SEQUENCE [LARGE SCALE GENOMIC DNA]</scope>
    <source>
        <strain evidence="3 4">2629</strain>
    </source>
</reference>
<keyword evidence="1" id="KW-0732">Signal</keyword>
<dbReference type="Proteomes" id="UP000284842">
    <property type="component" value="Unassembled WGS sequence"/>
</dbReference>
<feature type="chain" id="PRO_5019142044" description="Ecp2 effector protein-like domain-containing protein" evidence="1">
    <location>
        <begin position="21"/>
        <end position="155"/>
    </location>
</feature>
<dbReference type="Pfam" id="PF14856">
    <property type="entry name" value="Hce2"/>
    <property type="match status" value="1"/>
</dbReference>
<keyword evidence="4" id="KW-1185">Reference proteome</keyword>
<dbReference type="InterPro" id="IPR029226">
    <property type="entry name" value="Ecp2-like"/>
</dbReference>
<proteinExistence type="predicted"/>
<feature type="signal peptide" evidence="1">
    <location>
        <begin position="1"/>
        <end position="20"/>
    </location>
</feature>